<name>A0A2H5Q6B5_CITUN</name>
<evidence type="ECO:0000256" key="1">
    <source>
        <dbReference type="ARBA" id="ARBA00022737"/>
    </source>
</evidence>
<keyword evidence="4" id="KW-1185">Reference proteome</keyword>
<evidence type="ECO:0000313" key="4">
    <source>
        <dbReference type="Proteomes" id="UP000236630"/>
    </source>
</evidence>
<dbReference type="Pfam" id="PF13041">
    <property type="entry name" value="PPR_2"/>
    <property type="match status" value="2"/>
</dbReference>
<dbReference type="PANTHER" id="PTHR45613">
    <property type="entry name" value="PENTATRICOPEPTIDE REPEAT-CONTAINING PROTEIN"/>
    <property type="match status" value="1"/>
</dbReference>
<dbReference type="Proteomes" id="UP000236630">
    <property type="component" value="Unassembled WGS sequence"/>
</dbReference>
<feature type="repeat" description="PPR" evidence="2">
    <location>
        <begin position="334"/>
        <end position="368"/>
    </location>
</feature>
<accession>A0A2H5Q6B5</accession>
<dbReference type="PROSITE" id="PS51375">
    <property type="entry name" value="PPR"/>
    <property type="match status" value="7"/>
</dbReference>
<evidence type="ECO:0000256" key="2">
    <source>
        <dbReference type="PROSITE-ProRule" id="PRU00708"/>
    </source>
</evidence>
<dbReference type="Pfam" id="PF01535">
    <property type="entry name" value="PPR"/>
    <property type="match status" value="4"/>
</dbReference>
<gene>
    <name evidence="3" type="ORF">CUMW_199980</name>
</gene>
<dbReference type="Gene3D" id="1.25.40.10">
    <property type="entry name" value="Tetratricopeptide repeat domain"/>
    <property type="match status" value="4"/>
</dbReference>
<protein>
    <recommendedName>
        <fullName evidence="5">Pentacotripeptide-repeat region of PRORP domain-containing protein</fullName>
    </recommendedName>
</protein>
<keyword evidence="1" id="KW-0677">Repeat</keyword>
<comment type="caution">
    <text evidence="3">The sequence shown here is derived from an EMBL/GenBank/DDBJ whole genome shotgun (WGS) entry which is preliminary data.</text>
</comment>
<feature type="repeat" description="PPR" evidence="2">
    <location>
        <begin position="369"/>
        <end position="403"/>
    </location>
</feature>
<feature type="repeat" description="PPR" evidence="2">
    <location>
        <begin position="299"/>
        <end position="333"/>
    </location>
</feature>
<reference evidence="3 4" key="1">
    <citation type="journal article" date="2017" name="Front. Genet.">
        <title>Draft sequencing of the heterozygous diploid genome of Satsuma (Citrus unshiu Marc.) using a hybrid assembly approach.</title>
        <authorList>
            <person name="Shimizu T."/>
            <person name="Tanizawa Y."/>
            <person name="Mochizuki T."/>
            <person name="Nagasaki H."/>
            <person name="Yoshioka T."/>
            <person name="Toyoda A."/>
            <person name="Fujiyama A."/>
            <person name="Kaminuma E."/>
            <person name="Nakamura Y."/>
        </authorList>
    </citation>
    <scope>NUCLEOTIDE SEQUENCE [LARGE SCALE GENOMIC DNA]</scope>
    <source>
        <strain evidence="4">cv. Miyagawa wase</strain>
    </source>
</reference>
<dbReference type="NCBIfam" id="TIGR00756">
    <property type="entry name" value="PPR"/>
    <property type="match status" value="6"/>
</dbReference>
<evidence type="ECO:0008006" key="5">
    <source>
        <dbReference type="Google" id="ProtNLM"/>
    </source>
</evidence>
<dbReference type="STRING" id="55188.A0A2H5Q6B5"/>
<dbReference type="InterPro" id="IPR002885">
    <property type="entry name" value="PPR_rpt"/>
</dbReference>
<feature type="repeat" description="PPR" evidence="2">
    <location>
        <begin position="229"/>
        <end position="263"/>
    </location>
</feature>
<feature type="repeat" description="PPR" evidence="2">
    <location>
        <begin position="439"/>
        <end position="473"/>
    </location>
</feature>
<evidence type="ECO:0000313" key="3">
    <source>
        <dbReference type="EMBL" id="GAY60178.1"/>
    </source>
</evidence>
<dbReference type="InterPro" id="IPR011990">
    <property type="entry name" value="TPR-like_helical_dom_sf"/>
</dbReference>
<dbReference type="Pfam" id="PF12854">
    <property type="entry name" value="PPR_1"/>
    <property type="match status" value="1"/>
</dbReference>
<dbReference type="PANTHER" id="PTHR45613:SF386">
    <property type="entry name" value="OS01G0506100 PROTEIN"/>
    <property type="match status" value="1"/>
</dbReference>
<feature type="repeat" description="PPR" evidence="2">
    <location>
        <begin position="404"/>
        <end position="438"/>
    </location>
</feature>
<dbReference type="EMBL" id="BDQV01000229">
    <property type="protein sequence ID" value="GAY60178.1"/>
    <property type="molecule type" value="Genomic_DNA"/>
</dbReference>
<dbReference type="SMR" id="A0A2H5Q6B5"/>
<proteinExistence type="predicted"/>
<dbReference type="AlphaFoldDB" id="A0A2H5Q6B5"/>
<sequence length="517" mass="59274">MMNILRRGSHTHVSLYSPFRKLFSDQACLSVPVNTLIPPSTPPHNFSQTDFSVISGLLRNPAISSGPSLESELNQTGVEPEPALLLAVFEHFDHSPKLLHTLFRWAESKPEFKCSAALFNCMIKVLAKAKEFDSAWCLLLDKIGGHEVPDFVSKDTFVILIRRYARAGMVEAAIWTFEFANNLDMVKNFDSGASLFEILLDSLCKQGRVKAASEYFHKRKELDQSWAPTVRVYNILLNGWFRSKNVKDAERFWLEMRKENVTPNVVTYGTLVEGYCRLRRVDRAIRLVKEMRKEGIEPNAIVYNTVIDGLVEAGRFEEVSGMMERFLVCEPGPTMVTYTSLVKGYCKAGDLEGASKILKMMISRDFLPSPTTYNYFFRYFSKFGKVDDAMNLYRKMIESGYTPDRLTYHILLKMLCKEDKLDLAIQVSKEMKCRGCDIDLDTSTMLIHLLCRMYKFDEASAEFEDMIRRGLVPHYLTFKRLNDEFKKRGMTALAQKLCNVMSSVPRSMELLDSRCKD</sequence>
<organism evidence="3 4">
    <name type="scientific">Citrus unshiu</name>
    <name type="common">Satsuma mandarin</name>
    <name type="synonym">Citrus nobilis var. unshiu</name>
    <dbReference type="NCBI Taxonomy" id="55188"/>
    <lineage>
        <taxon>Eukaryota</taxon>
        <taxon>Viridiplantae</taxon>
        <taxon>Streptophyta</taxon>
        <taxon>Embryophyta</taxon>
        <taxon>Tracheophyta</taxon>
        <taxon>Spermatophyta</taxon>
        <taxon>Magnoliopsida</taxon>
        <taxon>eudicotyledons</taxon>
        <taxon>Gunneridae</taxon>
        <taxon>Pentapetalae</taxon>
        <taxon>rosids</taxon>
        <taxon>malvids</taxon>
        <taxon>Sapindales</taxon>
        <taxon>Rutaceae</taxon>
        <taxon>Aurantioideae</taxon>
        <taxon>Citrus</taxon>
    </lineage>
</organism>
<dbReference type="SUPFAM" id="SSF48452">
    <property type="entry name" value="TPR-like"/>
    <property type="match status" value="1"/>
</dbReference>
<feature type="repeat" description="PPR" evidence="2">
    <location>
        <begin position="264"/>
        <end position="298"/>
    </location>
</feature>